<keyword evidence="3 4" id="KW-0119">Carbohydrate metabolism</keyword>
<comment type="similarity">
    <text evidence="4">Belongs to the FBPase class 3 family.</text>
</comment>
<evidence type="ECO:0000256" key="1">
    <source>
        <dbReference type="ARBA" id="ARBA00022801"/>
    </source>
</evidence>
<reference evidence="5 6" key="1">
    <citation type="submission" date="2020-02" db="EMBL/GenBank/DDBJ databases">
        <title>Complete Genome Sequence of Lactobacillus sp. NFFJ11 Isolated from animal feed.</title>
        <authorList>
            <person name="Jung J.Y."/>
        </authorList>
    </citation>
    <scope>NUCLEOTIDE SEQUENCE [LARGE SCALE GENOMIC DNA]</scope>
    <source>
        <strain evidence="5 6">NFFJ11</strain>
    </source>
</reference>
<proteinExistence type="inferred from homology"/>
<comment type="pathway">
    <text evidence="4">Carbohydrate biosynthesis; gluconeogenesis.</text>
</comment>
<sequence length="624" mass="72074">MEEKFTDINEVKTKIINLAATLNLPKGTEAFISDVHGNYDKYLNIIRSGAGNISRKVGELFNGRLTVPNQQKLVCLIYYPEDILKKITPDLKGNDLEQWYMDTTNQMIEVLRYVAEKYPQNIIDQSLDTKFLDISEELVFGDLRAEDKRQYYREMVKQLVKLGLADEFIISLCHAIQKLAIERIHIVGDLYDRGPHPDKVIDHLTETWQNFDFEWGNHDVLWLGSMAGSKLCMMNLIRISARYHNLKLLEDVYGIDLTSMVKFATNRYMPLPNFEPKVAWAGMTDEEKNVDNCIQQAAAIIQFKLEGQAIKRRPEFEMDDRLLLDKLSLDKRTITIDGKDYPIENGCFQTVNPASPYQITNSERVVLIDLINQFIQSNKLNEDMWFLADNGGMYLEHNDNLLFHGCIPVDQKGNLSSIAIDGKAYAGKELLDYSEYIVKDAMRHPTTADCFNSDFIWYLWEGKKSPLFGKDKMTTFEHYFINDKEAQRETPNPFFDLCDEEWFANRILREFELSTRGHIVNGHTPADENANPVMADKKVIVVNGMFDAKRSSKIGGHTLLYDSYGMRLETLKPFANKNKSIAEMSDVVMDKEIVEHSSERRTIKDTDYGKSIQKQIKYLRKFIK</sequence>
<dbReference type="UniPathway" id="UPA00138"/>
<dbReference type="AlphaFoldDB" id="A0A7L7KYL5"/>
<evidence type="ECO:0000256" key="3">
    <source>
        <dbReference type="ARBA" id="ARBA00023277"/>
    </source>
</evidence>
<dbReference type="HAMAP" id="MF_01854">
    <property type="entry name" value="FBPase_class3"/>
    <property type="match status" value="1"/>
</dbReference>
<gene>
    <name evidence="4" type="primary">fbp</name>
    <name evidence="5" type="ORF">G6534_09670</name>
</gene>
<evidence type="ECO:0000256" key="4">
    <source>
        <dbReference type="HAMAP-Rule" id="MF_01854"/>
    </source>
</evidence>
<dbReference type="InterPro" id="IPR009164">
    <property type="entry name" value="FBPtase_class3"/>
</dbReference>
<keyword evidence="2 4" id="KW-0464">Manganese</keyword>
<keyword evidence="6" id="KW-1185">Reference proteome</keyword>
<dbReference type="EC" id="3.1.3.11" evidence="4"/>
<dbReference type="GO" id="GO:0042132">
    <property type="term" value="F:fructose 1,6-bisphosphate 1-phosphatase activity"/>
    <property type="evidence" value="ECO:0007669"/>
    <property type="project" value="UniProtKB-UniRule"/>
</dbReference>
<dbReference type="Proteomes" id="UP000514410">
    <property type="component" value="Chromosome"/>
</dbReference>
<comment type="catalytic activity">
    <reaction evidence="4">
        <text>beta-D-fructose 1,6-bisphosphate + H2O = beta-D-fructose 6-phosphate + phosphate</text>
        <dbReference type="Rhea" id="RHEA:11064"/>
        <dbReference type="ChEBI" id="CHEBI:15377"/>
        <dbReference type="ChEBI" id="CHEBI:32966"/>
        <dbReference type="ChEBI" id="CHEBI:43474"/>
        <dbReference type="ChEBI" id="CHEBI:57634"/>
        <dbReference type="EC" id="3.1.3.11"/>
    </reaction>
</comment>
<comment type="cofactor">
    <cofactor evidence="4">
        <name>Mn(2+)</name>
        <dbReference type="ChEBI" id="CHEBI:29035"/>
    </cofactor>
</comment>
<accession>A0A7L7KYL5</accession>
<organism evidence="5 6">
    <name type="scientific">Companilactobacillus pabuli</name>
    <dbReference type="NCBI Taxonomy" id="2714036"/>
    <lineage>
        <taxon>Bacteria</taxon>
        <taxon>Bacillati</taxon>
        <taxon>Bacillota</taxon>
        <taxon>Bacilli</taxon>
        <taxon>Lactobacillales</taxon>
        <taxon>Lactobacillaceae</taxon>
        <taxon>Companilactobacillus</taxon>
    </lineage>
</organism>
<dbReference type="InterPro" id="IPR029052">
    <property type="entry name" value="Metallo-depent_PP-like"/>
</dbReference>
<name>A0A7L7KYL5_9LACO</name>
<dbReference type="Gene3D" id="3.60.21.10">
    <property type="match status" value="1"/>
</dbReference>
<dbReference type="SUPFAM" id="SSF56300">
    <property type="entry name" value="Metallo-dependent phosphatases"/>
    <property type="match status" value="1"/>
</dbReference>
<evidence type="ECO:0000313" key="5">
    <source>
        <dbReference type="EMBL" id="QMT84870.1"/>
    </source>
</evidence>
<protein>
    <recommendedName>
        <fullName evidence="4">Fructose-1,6-bisphosphatase class 3</fullName>
        <shortName evidence="4">FBPase class 3</shortName>
        <ecNumber evidence="4">3.1.3.11</ecNumber>
    </recommendedName>
    <alternativeName>
        <fullName evidence="4">D-fructose-1,6-bisphosphate 1-phosphohydrolase class 3</fullName>
    </alternativeName>
</protein>
<dbReference type="RefSeq" id="WP_182082672.1">
    <property type="nucleotide sequence ID" value="NZ_CP049366.1"/>
</dbReference>
<evidence type="ECO:0000256" key="2">
    <source>
        <dbReference type="ARBA" id="ARBA00023211"/>
    </source>
</evidence>
<evidence type="ECO:0000313" key="6">
    <source>
        <dbReference type="Proteomes" id="UP000514410"/>
    </source>
</evidence>
<dbReference type="KEGG" id="cpab:G6534_09670"/>
<dbReference type="EMBL" id="CP049366">
    <property type="protein sequence ID" value="QMT84870.1"/>
    <property type="molecule type" value="Genomic_DNA"/>
</dbReference>
<keyword evidence="1 4" id="KW-0378">Hydrolase</keyword>
<dbReference type="GO" id="GO:0006094">
    <property type="term" value="P:gluconeogenesis"/>
    <property type="evidence" value="ECO:0007669"/>
    <property type="project" value="UniProtKB-UniRule"/>
</dbReference>
<dbReference type="Pfam" id="PF06874">
    <property type="entry name" value="FBPase_2"/>
    <property type="match status" value="1"/>
</dbReference>